<sequence length="932" mass="108389">MSEEPLVEQVAPQPEEDEDHEFCVGFCKRNVDPIYHDILRHMCIAIGGSKHQITVFNDFANAHMRNEEDSLPMHRYYVKRIHDLQIELLATKKLTEREKKQKTNSIKKEYTAEMMAIDSKQEGIEKVKYARDAMIFTTGNLIQAISAPITFAGETMEPCYSDGTPWSAEPEILEPPKMPDYLVALRLQKEKDEVTTKDCLATLKIDYDTLLSNNQAMEKAHLLDKVELSKKDEIIADLQTEVSTFRRNAINGTRNETRDRQLGYSFLKDVIYHAHAAFEYQDRLFSEMKQIFDAGQYCKIDEINYYAETVKALRMKWIDKLPLAEKRELQEPIDAEYTHSQSNLALLKMIRSKFEVMSDCYDKYKEFVNTKTNCTLPTAGQLNQFDEILIASEKDKIESMSLEECRGEYLKMLRDIELVRGRNEVLAIAKHAAEEENRKLKIDMTGMDREIDQTKKRVDAAQKRMIIMENVHDGRQMQILQLEKKYEKEVASLNEKVLKLEKIVGDRTEELTELMDLVEKEKKLPPWTEKDEEWLKKIEKLEEEKPDMDLEGWCQKVHDLEALINEKEPSTDSSPQRTITELRRELRKAKERIQLKTENYCILCDIYCNAVNVLCNDQIKDAKEFLMFKSTTLHQAPGIPEKKKLHQLFEEEFHEKVEKINDYRKSCLVKQQDWEERRKKMLAQAAKPVESDPGDLEELHEWSREFQELKELYQQSLKIRTAWWENDEICGTKEFKELFGSESFPKNKADLMNLVELLKRDKIAETLEKEFQRSKDMESKLAEAEKMAKAMRDQKEAMDAMAAQHRHTCGGDADKDARIAELKAKNASQSQKLKVSHKETADLAMKQRETEKQVLALQKNLALFKKAATGAEDGLADVERIAALEQKVEEMNKKLERAQRESAEKDRQMAIVETGYLSRNGIVRVQISAGRM</sequence>
<evidence type="ECO:0000256" key="1">
    <source>
        <dbReference type="SAM" id="Coils"/>
    </source>
</evidence>
<comment type="caution">
    <text evidence="2">The sequence shown here is derived from an EMBL/GenBank/DDBJ whole genome shotgun (WGS) entry which is preliminary data.</text>
</comment>
<evidence type="ECO:0000313" key="2">
    <source>
        <dbReference type="EMBL" id="KAF1759542.1"/>
    </source>
</evidence>
<keyword evidence="1" id="KW-0175">Coiled coil</keyword>
<protein>
    <submittedName>
        <fullName evidence="2">Uncharacterized protein</fullName>
    </submittedName>
</protein>
<proteinExistence type="predicted"/>
<organism evidence="2 3">
    <name type="scientific">Caenorhabditis remanei</name>
    <name type="common">Caenorhabditis vulgaris</name>
    <dbReference type="NCBI Taxonomy" id="31234"/>
    <lineage>
        <taxon>Eukaryota</taxon>
        <taxon>Metazoa</taxon>
        <taxon>Ecdysozoa</taxon>
        <taxon>Nematoda</taxon>
        <taxon>Chromadorea</taxon>
        <taxon>Rhabditida</taxon>
        <taxon>Rhabditina</taxon>
        <taxon>Rhabditomorpha</taxon>
        <taxon>Rhabditoidea</taxon>
        <taxon>Rhabditidae</taxon>
        <taxon>Peloderinae</taxon>
        <taxon>Caenorhabditis</taxon>
    </lineage>
</organism>
<feature type="coiled-coil region" evidence="1">
    <location>
        <begin position="878"/>
        <end position="908"/>
    </location>
</feature>
<feature type="coiled-coil region" evidence="1">
    <location>
        <begin position="430"/>
        <end position="503"/>
    </location>
</feature>
<dbReference type="KEGG" id="crq:GCK72_016009"/>
<name>A0A6A5GZ18_CAERE</name>
<dbReference type="Proteomes" id="UP000483820">
    <property type="component" value="Chromosome IV"/>
</dbReference>
<dbReference type="CTD" id="9802343"/>
<reference evidence="2 3" key="1">
    <citation type="submission" date="2019-12" db="EMBL/GenBank/DDBJ databases">
        <title>Chromosome-level assembly of the Caenorhabditis remanei genome.</title>
        <authorList>
            <person name="Teterina A.A."/>
            <person name="Willis J.H."/>
            <person name="Phillips P.C."/>
        </authorList>
    </citation>
    <scope>NUCLEOTIDE SEQUENCE [LARGE SCALE GENOMIC DNA]</scope>
    <source>
        <strain evidence="2 3">PX506</strain>
        <tissue evidence="2">Whole organism</tissue>
    </source>
</reference>
<evidence type="ECO:0000313" key="3">
    <source>
        <dbReference type="Proteomes" id="UP000483820"/>
    </source>
</evidence>
<accession>A0A6A5GZ18</accession>
<gene>
    <name evidence="2" type="ORF">GCK72_016009</name>
</gene>
<dbReference type="EMBL" id="WUAV01000004">
    <property type="protein sequence ID" value="KAF1759542.1"/>
    <property type="molecule type" value="Genomic_DNA"/>
</dbReference>
<feature type="coiled-coil region" evidence="1">
    <location>
        <begin position="767"/>
        <end position="801"/>
    </location>
</feature>
<dbReference type="RefSeq" id="XP_003095030.2">
    <property type="nucleotide sequence ID" value="XM_003094982.2"/>
</dbReference>
<dbReference type="AlphaFoldDB" id="A0A6A5GZ18"/>
<dbReference type="GeneID" id="9802343"/>